<evidence type="ECO:0000313" key="1">
    <source>
        <dbReference type="EMBL" id="KAG0662653.1"/>
    </source>
</evidence>
<comment type="caution">
    <text evidence="1">The sequence shown here is derived from an EMBL/GenBank/DDBJ whole genome shotgun (WGS) entry which is preliminary data.</text>
</comment>
<sequence length="179" mass="20181">MNVLPRDMMTLLLSVYRPIHERQLGKDDLIGDLHLHAATGNSFIACILYAMSTPQALTMSRQSSGPAGMFFTIDLRPEWHVYRIPDRDIIGFTRRPIEAEVTWPKALSNAFEQVQAVGGPQEYAALLEATVQQLVGQTIGTQEKKKGEPRTNFCPRPYELDEFFIKTSSHQGAYWLISA</sequence>
<proteinExistence type="predicted"/>
<accession>A0A9P6W3A2</accession>
<dbReference type="EMBL" id="PUHQ01000025">
    <property type="protein sequence ID" value="KAG0662653.1"/>
    <property type="molecule type" value="Genomic_DNA"/>
</dbReference>
<keyword evidence="2" id="KW-1185">Reference proteome</keyword>
<gene>
    <name evidence="1" type="ORF">C6P46_003157</name>
</gene>
<dbReference type="AlphaFoldDB" id="A0A9P6W3A2"/>
<organism evidence="1 2">
    <name type="scientific">Rhodotorula mucilaginosa</name>
    <name type="common">Yeast</name>
    <name type="synonym">Rhodotorula rubra</name>
    <dbReference type="NCBI Taxonomy" id="5537"/>
    <lineage>
        <taxon>Eukaryota</taxon>
        <taxon>Fungi</taxon>
        <taxon>Dikarya</taxon>
        <taxon>Basidiomycota</taxon>
        <taxon>Pucciniomycotina</taxon>
        <taxon>Microbotryomycetes</taxon>
        <taxon>Sporidiobolales</taxon>
        <taxon>Sporidiobolaceae</taxon>
        <taxon>Rhodotorula</taxon>
    </lineage>
</organism>
<name>A0A9P6W3A2_RHOMI</name>
<reference evidence="1 2" key="1">
    <citation type="submission" date="2020-11" db="EMBL/GenBank/DDBJ databases">
        <title>Kefir isolates.</title>
        <authorList>
            <person name="Marcisauskas S."/>
            <person name="Kim Y."/>
            <person name="Blasche S."/>
        </authorList>
    </citation>
    <scope>NUCLEOTIDE SEQUENCE [LARGE SCALE GENOMIC DNA]</scope>
    <source>
        <strain evidence="1 2">KR</strain>
    </source>
</reference>
<evidence type="ECO:0000313" key="2">
    <source>
        <dbReference type="Proteomes" id="UP000777482"/>
    </source>
</evidence>
<protein>
    <submittedName>
        <fullName evidence="1">Uncharacterized protein</fullName>
    </submittedName>
</protein>
<dbReference type="Proteomes" id="UP000777482">
    <property type="component" value="Unassembled WGS sequence"/>
</dbReference>